<dbReference type="RefSeq" id="WP_171119866.1">
    <property type="nucleotide sequence ID" value="NZ_WVQY01000014.1"/>
</dbReference>
<dbReference type="Proteomes" id="UP000597886">
    <property type="component" value="Unassembled WGS sequence"/>
</dbReference>
<reference evidence="2 4" key="1">
    <citation type="submission" date="2019-12" db="EMBL/GenBank/DDBJ databases">
        <title>Ruegeria JWLKs population differentiation of coral mucus and skeleton niches.</title>
        <authorList>
            <person name="Luo D."/>
        </authorList>
    </citation>
    <scope>NUCLEOTIDE SEQUENCE</scope>
    <source>
        <strain evidence="2">HKCCD6181</strain>
        <strain evidence="1 4">HKCCD6238</strain>
    </source>
</reference>
<evidence type="ECO:0000313" key="1">
    <source>
        <dbReference type="EMBL" id="NOD32763.1"/>
    </source>
</evidence>
<accession>A0AA90Z5S5</accession>
<protein>
    <submittedName>
        <fullName evidence="2">Uncharacterized protein</fullName>
    </submittedName>
</protein>
<proteinExistence type="predicted"/>
<keyword evidence="4" id="KW-1185">Reference proteome</keyword>
<evidence type="ECO:0000313" key="2">
    <source>
        <dbReference type="EMBL" id="NOE20736.1"/>
    </source>
</evidence>
<dbReference type="EMBL" id="WVRA01000013">
    <property type="protein sequence ID" value="NOE20736.1"/>
    <property type="molecule type" value="Genomic_DNA"/>
</dbReference>
<dbReference type="AlphaFoldDB" id="A0AA90Z5S5"/>
<organism evidence="2 3">
    <name type="scientific">Ruegeria atlantica</name>
    <dbReference type="NCBI Taxonomy" id="81569"/>
    <lineage>
        <taxon>Bacteria</taxon>
        <taxon>Pseudomonadati</taxon>
        <taxon>Pseudomonadota</taxon>
        <taxon>Alphaproteobacteria</taxon>
        <taxon>Rhodobacterales</taxon>
        <taxon>Roseobacteraceae</taxon>
        <taxon>Ruegeria</taxon>
    </lineage>
</organism>
<comment type="caution">
    <text evidence="2">The sequence shown here is derived from an EMBL/GenBank/DDBJ whole genome shotgun (WGS) entry which is preliminary data.</text>
</comment>
<evidence type="ECO:0000313" key="3">
    <source>
        <dbReference type="Proteomes" id="UP000597886"/>
    </source>
</evidence>
<evidence type="ECO:0000313" key="4">
    <source>
        <dbReference type="Proteomes" id="UP000599383"/>
    </source>
</evidence>
<sequence>MKHLAFYAIVGAFASPLAAETLYLYEDTHDLPPPYKQWWSAIPEDKKYDEQTHRHVYVRGDGKYGDFFGVLYVDCINPEYSEWLAVGGSLNSEDVPNQAIVNLRLEICSNGEET</sequence>
<dbReference type="EMBL" id="WVQY01000014">
    <property type="protein sequence ID" value="NOD32763.1"/>
    <property type="molecule type" value="Genomic_DNA"/>
</dbReference>
<dbReference type="Proteomes" id="UP000599383">
    <property type="component" value="Unassembled WGS sequence"/>
</dbReference>
<gene>
    <name evidence="1" type="ORF">GS617_21055</name>
    <name evidence="2" type="ORF">GS634_21610</name>
</gene>
<name>A0AA90Z5S5_9RHOB</name>